<accession>A0A2S4W065</accession>
<sequence length="89" mass="10073">MLTDETKLESQLIGRMAHWFHFSESGQEILASTSNFKMLRAALLEQGRKPGNRNVRGNMWPLVKLDGHLRDSYTLGIGGRDMTVETEPV</sequence>
<name>A0A2S4W065_9BASI</name>
<dbReference type="EMBL" id="PKSM01000087">
    <property type="protein sequence ID" value="POW15077.1"/>
    <property type="molecule type" value="Genomic_DNA"/>
</dbReference>
<keyword evidence="2" id="KW-1185">Reference proteome</keyword>
<dbReference type="Proteomes" id="UP000238274">
    <property type="component" value="Unassembled WGS sequence"/>
</dbReference>
<evidence type="ECO:0000313" key="2">
    <source>
        <dbReference type="Proteomes" id="UP000238274"/>
    </source>
</evidence>
<protein>
    <submittedName>
        <fullName evidence="1">Uncharacterized protein</fullName>
    </submittedName>
</protein>
<reference evidence="1 2" key="1">
    <citation type="submission" date="2017-12" db="EMBL/GenBank/DDBJ databases">
        <title>Gene loss provides genomic basis for host adaptation in cereal stripe rust fungi.</title>
        <authorList>
            <person name="Xia C."/>
        </authorList>
    </citation>
    <scope>NUCLEOTIDE SEQUENCE [LARGE SCALE GENOMIC DNA]</scope>
    <source>
        <strain evidence="1 2">93TX-2</strain>
    </source>
</reference>
<dbReference type="AlphaFoldDB" id="A0A2S4W065"/>
<evidence type="ECO:0000313" key="1">
    <source>
        <dbReference type="EMBL" id="POW15077.1"/>
    </source>
</evidence>
<reference evidence="2" key="2">
    <citation type="journal article" date="2018" name="BMC Genomics">
        <title>Genomic insights into host adaptation between the wheat stripe rust pathogen (Puccinia striiformis f. sp. tritici) and the barley stripe rust pathogen (Puccinia striiformis f. sp. hordei).</title>
        <authorList>
            <person name="Xia C."/>
            <person name="Wang M."/>
            <person name="Yin C."/>
            <person name="Cornejo O.E."/>
            <person name="Hulbert S.H."/>
            <person name="Chen X."/>
        </authorList>
    </citation>
    <scope>NUCLEOTIDE SEQUENCE [LARGE SCALE GENOMIC DNA]</scope>
    <source>
        <strain evidence="2">93TX-2</strain>
    </source>
</reference>
<reference evidence="2" key="3">
    <citation type="journal article" date="2018" name="Mol. Plant Microbe Interact.">
        <title>Genome sequence resources for the wheat stripe rust pathogen (Puccinia striiformis f. sp. tritici) and the barley stripe rust pathogen (Puccinia striiformis f. sp. hordei).</title>
        <authorList>
            <person name="Xia C."/>
            <person name="Wang M."/>
            <person name="Yin C."/>
            <person name="Cornejo O.E."/>
            <person name="Hulbert S.H."/>
            <person name="Chen X."/>
        </authorList>
    </citation>
    <scope>NUCLEOTIDE SEQUENCE [LARGE SCALE GENOMIC DNA]</scope>
    <source>
        <strain evidence="2">93TX-2</strain>
    </source>
</reference>
<comment type="caution">
    <text evidence="1">The sequence shown here is derived from an EMBL/GenBank/DDBJ whole genome shotgun (WGS) entry which is preliminary data.</text>
</comment>
<organism evidence="1 2">
    <name type="scientific">Puccinia striiformis</name>
    <dbReference type="NCBI Taxonomy" id="27350"/>
    <lineage>
        <taxon>Eukaryota</taxon>
        <taxon>Fungi</taxon>
        <taxon>Dikarya</taxon>
        <taxon>Basidiomycota</taxon>
        <taxon>Pucciniomycotina</taxon>
        <taxon>Pucciniomycetes</taxon>
        <taxon>Pucciniales</taxon>
        <taxon>Pucciniaceae</taxon>
        <taxon>Puccinia</taxon>
    </lineage>
</organism>
<proteinExistence type="predicted"/>
<gene>
    <name evidence="1" type="ORF">PSHT_07202</name>
</gene>
<dbReference type="VEuPathDB" id="FungiDB:PSHT_07202"/>